<accession>A0A2S8SUE1</accession>
<reference evidence="2 3" key="1">
    <citation type="journal article" date="2018" name="Syst. Appl. Microbiol.">
        <title>Abditibacterium utsteinense sp. nov., the first cultivated member of candidate phylum FBP, isolated from ice-free Antarctic soil samples.</title>
        <authorList>
            <person name="Tahon G."/>
            <person name="Tytgat B."/>
            <person name="Lebbe L."/>
            <person name="Carlier A."/>
            <person name="Willems A."/>
        </authorList>
    </citation>
    <scope>NUCLEOTIDE SEQUENCE [LARGE SCALE GENOMIC DNA]</scope>
    <source>
        <strain evidence="2 3">LMG 29911</strain>
    </source>
</reference>
<dbReference type="AlphaFoldDB" id="A0A2S8SUE1"/>
<evidence type="ECO:0000313" key="3">
    <source>
        <dbReference type="Proteomes" id="UP000237684"/>
    </source>
</evidence>
<evidence type="ECO:0000313" key="2">
    <source>
        <dbReference type="EMBL" id="PQV64398.1"/>
    </source>
</evidence>
<organism evidence="2 3">
    <name type="scientific">Abditibacterium utsteinense</name>
    <dbReference type="NCBI Taxonomy" id="1960156"/>
    <lineage>
        <taxon>Bacteria</taxon>
        <taxon>Pseudomonadati</taxon>
        <taxon>Abditibacteriota</taxon>
        <taxon>Abditibacteriia</taxon>
        <taxon>Abditibacteriales</taxon>
        <taxon>Abditibacteriaceae</taxon>
        <taxon>Abditibacterium</taxon>
    </lineage>
</organism>
<comment type="caution">
    <text evidence="2">The sequence shown here is derived from an EMBL/GenBank/DDBJ whole genome shotgun (WGS) entry which is preliminary data.</text>
</comment>
<keyword evidence="1" id="KW-0732">Signal</keyword>
<dbReference type="EMBL" id="NIGF01000005">
    <property type="protein sequence ID" value="PQV64398.1"/>
    <property type="molecule type" value="Genomic_DNA"/>
</dbReference>
<dbReference type="Gene3D" id="2.60.120.380">
    <property type="match status" value="1"/>
</dbReference>
<dbReference type="InParanoid" id="A0A2S8SUE1"/>
<proteinExistence type="predicted"/>
<name>A0A2S8SUE1_9BACT</name>
<feature type="signal peptide" evidence="1">
    <location>
        <begin position="1"/>
        <end position="19"/>
    </location>
</feature>
<feature type="chain" id="PRO_5015536469" evidence="1">
    <location>
        <begin position="20"/>
        <end position="137"/>
    </location>
</feature>
<dbReference type="RefSeq" id="WP_123580470.1">
    <property type="nucleotide sequence ID" value="NZ_NIGF01000005.1"/>
</dbReference>
<evidence type="ECO:0000256" key="1">
    <source>
        <dbReference type="SAM" id="SignalP"/>
    </source>
</evidence>
<dbReference type="Proteomes" id="UP000237684">
    <property type="component" value="Unassembled WGS sequence"/>
</dbReference>
<sequence>MKPFIFCGILIFCGAPVGAAPRANTSPQRPQALHFARGATSLAVRGFLGHSQNRFYTLKTRAGQKLRIRADSAPRTSGYGIVPLLAVTPPRGKFNGDKTAIYATNSSRSGIYKIRISTNLMASNGPSGDFVLRVSAR</sequence>
<gene>
    <name evidence="2" type="ORF">B1R32_10579</name>
</gene>
<protein>
    <submittedName>
        <fullName evidence="2">Uncharacterized protein</fullName>
    </submittedName>
</protein>
<keyword evidence="3" id="KW-1185">Reference proteome</keyword>